<dbReference type="KEGG" id="hhk:HH1059_15530"/>
<dbReference type="EMBL" id="AP017372">
    <property type="protein sequence ID" value="BAU58259.1"/>
    <property type="molecule type" value="Genomic_DNA"/>
</dbReference>
<organism evidence="1 2">
    <name type="scientific">Halorhodospira halochloris</name>
    <name type="common">Ectothiorhodospira halochloris</name>
    <dbReference type="NCBI Taxonomy" id="1052"/>
    <lineage>
        <taxon>Bacteria</taxon>
        <taxon>Pseudomonadati</taxon>
        <taxon>Pseudomonadota</taxon>
        <taxon>Gammaproteobacteria</taxon>
        <taxon>Chromatiales</taxon>
        <taxon>Ectothiorhodospiraceae</taxon>
        <taxon>Halorhodospira</taxon>
    </lineage>
</organism>
<gene>
    <name evidence="1" type="ORF">HH1059_15530</name>
</gene>
<name>A0A0X8XA37_HALHR</name>
<protein>
    <submittedName>
        <fullName evidence="1">Uncharacterized protein</fullName>
    </submittedName>
</protein>
<proteinExistence type="predicted"/>
<reference evidence="1" key="1">
    <citation type="submission" date="2016-02" db="EMBL/GenBank/DDBJ databases">
        <title>Halorhodospira halochloris DSM-1059 complete genome, version 2.</title>
        <authorList>
            <person name="Tsukatani Y."/>
        </authorList>
    </citation>
    <scope>NUCLEOTIDE SEQUENCE</scope>
    <source>
        <strain evidence="1">DSM 1059</strain>
    </source>
</reference>
<dbReference type="AlphaFoldDB" id="A0A0X8XA37"/>
<accession>A0A0X8XA37</accession>
<evidence type="ECO:0000313" key="2">
    <source>
        <dbReference type="Proteomes" id="UP000218890"/>
    </source>
</evidence>
<keyword evidence="2" id="KW-1185">Reference proteome</keyword>
<sequence length="152" mass="15875">MRGENDASITQHANNAEANIDQRGVSASFAELHQIGDNSIVSITQTDSTDASAVQGFWNNHSAVLAVHDADAEVHLLQDGVGSSADLTVSDGVAGTISSNKGEDTFHTTTFETGYGFINVHQDGSAHEVNIDQNGGAFGNISVNQAGQRPHS</sequence>
<dbReference type="Proteomes" id="UP000218890">
    <property type="component" value="Chromosome"/>
</dbReference>
<evidence type="ECO:0000313" key="1">
    <source>
        <dbReference type="EMBL" id="BAU58259.1"/>
    </source>
</evidence>